<name>A0A9P5C271_9PLEO</name>
<evidence type="ECO:0000313" key="2">
    <source>
        <dbReference type="EMBL" id="KAF3040257.1"/>
    </source>
</evidence>
<organism evidence="2 3">
    <name type="scientific">Didymella heteroderae</name>
    <dbReference type="NCBI Taxonomy" id="1769908"/>
    <lineage>
        <taxon>Eukaryota</taxon>
        <taxon>Fungi</taxon>
        <taxon>Dikarya</taxon>
        <taxon>Ascomycota</taxon>
        <taxon>Pezizomycotina</taxon>
        <taxon>Dothideomycetes</taxon>
        <taxon>Pleosporomycetidae</taxon>
        <taxon>Pleosporales</taxon>
        <taxon>Pleosporineae</taxon>
        <taxon>Didymellaceae</taxon>
        <taxon>Didymella</taxon>
    </lineage>
</organism>
<sequence length="117" mass="12835">MVVATFLEDILGLILKYPRLSSTRLAYAHAEWQAESTLQLHRLAQESLGLGTWKRTDEAVPVTHLGDILAVLDVANPKHACMVVPSEELEGPTASQRSASVRARAKYERVPSGTDLL</sequence>
<evidence type="ECO:0000313" key="3">
    <source>
        <dbReference type="Proteomes" id="UP000758155"/>
    </source>
</evidence>
<dbReference type="EMBL" id="SWKV01000026">
    <property type="protein sequence ID" value="KAF3040257.1"/>
    <property type="molecule type" value="Genomic_DNA"/>
</dbReference>
<proteinExistence type="predicted"/>
<keyword evidence="3" id="KW-1185">Reference proteome</keyword>
<dbReference type="OrthoDB" id="3540210at2759"/>
<comment type="caution">
    <text evidence="2">The sequence shown here is derived from an EMBL/GenBank/DDBJ whole genome shotgun (WGS) entry which is preliminary data.</text>
</comment>
<gene>
    <name evidence="2" type="ORF">E8E12_003359</name>
</gene>
<dbReference type="Proteomes" id="UP000758155">
    <property type="component" value="Unassembled WGS sequence"/>
</dbReference>
<dbReference type="AlphaFoldDB" id="A0A9P5C271"/>
<protein>
    <submittedName>
        <fullName evidence="2">Uncharacterized protein</fullName>
    </submittedName>
</protein>
<reference evidence="2" key="1">
    <citation type="submission" date="2019-04" db="EMBL/GenBank/DDBJ databases">
        <title>Sequencing of skin fungus with MAO and IRED activity.</title>
        <authorList>
            <person name="Marsaioli A.J."/>
            <person name="Bonatto J.M.C."/>
            <person name="Reis Junior O."/>
        </authorList>
    </citation>
    <scope>NUCLEOTIDE SEQUENCE</scope>
    <source>
        <strain evidence="2">28M1</strain>
    </source>
</reference>
<evidence type="ECO:0000256" key="1">
    <source>
        <dbReference type="SAM" id="MobiDB-lite"/>
    </source>
</evidence>
<accession>A0A9P5C271</accession>
<feature type="region of interest" description="Disordered" evidence="1">
    <location>
        <begin position="88"/>
        <end position="117"/>
    </location>
</feature>